<evidence type="ECO:0000313" key="1">
    <source>
        <dbReference type="EMBL" id="KAJ8106323.1"/>
    </source>
</evidence>
<comment type="caution">
    <text evidence="1">The sequence shown here is derived from an EMBL/GenBank/DDBJ whole genome shotgun (WGS) entry which is preliminary data.</text>
</comment>
<sequence length="246" mass="27757">MLLYLLERDPVGDGKTIKIGNARWGLKAHNLLTCNPEDLRFICLSYVWGSGTSPSPFEPDHYVSDRTAPALEAVVALRPTCKRIWVDAYCVPIEQVERNLTLQSMGYIYSNAEDVVTVLSSAAHPVIQQMAVSDRLEQDHLAILEKEEWVTRAWTYQEAVNSRCLSITCEGADSAIVDGDHLLDCVGYTLTRFKDPEAIAEAKRLYPNLDAFQDLIADHHIAAYQERPLLRHDGRHKHRVLELCNA</sequence>
<reference evidence="1" key="1">
    <citation type="submission" date="2022-11" db="EMBL/GenBank/DDBJ databases">
        <title>Genome Sequence of Nemania bipapillata.</title>
        <authorList>
            <person name="Buettner E."/>
        </authorList>
    </citation>
    <scope>NUCLEOTIDE SEQUENCE</scope>
    <source>
        <strain evidence="1">CP14</strain>
    </source>
</reference>
<accession>A0ACC2HUD6</accession>
<keyword evidence="2" id="KW-1185">Reference proteome</keyword>
<organism evidence="1 2">
    <name type="scientific">Nemania bipapillata</name>
    <dbReference type="NCBI Taxonomy" id="110536"/>
    <lineage>
        <taxon>Eukaryota</taxon>
        <taxon>Fungi</taxon>
        <taxon>Dikarya</taxon>
        <taxon>Ascomycota</taxon>
        <taxon>Pezizomycotina</taxon>
        <taxon>Sordariomycetes</taxon>
        <taxon>Xylariomycetidae</taxon>
        <taxon>Xylariales</taxon>
        <taxon>Xylariaceae</taxon>
        <taxon>Nemania</taxon>
    </lineage>
</organism>
<gene>
    <name evidence="1" type="ORF">ONZ43_g7104</name>
</gene>
<evidence type="ECO:0000313" key="2">
    <source>
        <dbReference type="Proteomes" id="UP001153334"/>
    </source>
</evidence>
<proteinExistence type="predicted"/>
<dbReference type="EMBL" id="JAPESX010002877">
    <property type="protein sequence ID" value="KAJ8106323.1"/>
    <property type="molecule type" value="Genomic_DNA"/>
</dbReference>
<protein>
    <submittedName>
        <fullName evidence="1">Uncharacterized protein</fullName>
    </submittedName>
</protein>
<dbReference type="Proteomes" id="UP001153334">
    <property type="component" value="Unassembled WGS sequence"/>
</dbReference>
<name>A0ACC2HUD6_9PEZI</name>